<evidence type="ECO:0000313" key="3">
    <source>
        <dbReference type="EMBL" id="CAB3798952.1"/>
    </source>
</evidence>
<reference evidence="3 4" key="1">
    <citation type="submission" date="2020-04" db="EMBL/GenBank/DDBJ databases">
        <authorList>
            <person name="De Canck E."/>
        </authorList>
    </citation>
    <scope>NUCLEOTIDE SEQUENCE [LARGE SCALE GENOMIC DNA]</scope>
    <source>
        <strain evidence="3 4">LMG 28688</strain>
    </source>
</reference>
<dbReference type="Proteomes" id="UP000494119">
    <property type="component" value="Unassembled WGS sequence"/>
</dbReference>
<evidence type="ECO:0000259" key="2">
    <source>
        <dbReference type="Pfam" id="PF00582"/>
    </source>
</evidence>
<dbReference type="PANTHER" id="PTHR46268">
    <property type="entry name" value="STRESS RESPONSE PROTEIN NHAX"/>
    <property type="match status" value="1"/>
</dbReference>
<feature type="domain" description="UspA" evidence="2">
    <location>
        <begin position="3"/>
        <end position="144"/>
    </location>
</feature>
<dbReference type="RefSeq" id="WP_175197016.1">
    <property type="nucleotide sequence ID" value="NZ_CADIKL010000028.1"/>
</dbReference>
<dbReference type="InterPro" id="IPR006015">
    <property type="entry name" value="Universal_stress_UspA"/>
</dbReference>
<dbReference type="EMBL" id="CADIKL010000028">
    <property type="protein sequence ID" value="CAB3798952.1"/>
    <property type="molecule type" value="Genomic_DNA"/>
</dbReference>
<sequence>MTYKSLTVHLDTSPRASARLSLALKLARTYGAHLNGQFAAFEPNPRDFYVMAGTADYYEAHRRLRAEQRAAIERLFHAELARAQVEGTWLSAEDDPIAAVAQRSRSSDLTVIGQTDLNEPEAYVADHFVESVVLGAGCPVLVIPYTGYFESIGERVLIAWNGSREAARAVHDAIPFISRAAHVTIVATSSTFTSAVSEASCTDLAAMLARHGADTVDIARFDRSASESTGEALLSYAADGGFDLLVMGAYGHARLQETVLGGATRTVLQTMTLPVLMSH</sequence>
<proteinExistence type="inferred from homology"/>
<dbReference type="PANTHER" id="PTHR46268:SF15">
    <property type="entry name" value="UNIVERSAL STRESS PROTEIN HP_0031"/>
    <property type="match status" value="1"/>
</dbReference>
<evidence type="ECO:0000313" key="4">
    <source>
        <dbReference type="Proteomes" id="UP000494119"/>
    </source>
</evidence>
<dbReference type="AlphaFoldDB" id="A0A6J5GDX7"/>
<dbReference type="Pfam" id="PF00582">
    <property type="entry name" value="Usp"/>
    <property type="match status" value="2"/>
</dbReference>
<name>A0A6J5GDX7_9BURK</name>
<protein>
    <recommendedName>
        <fullName evidence="2">UspA domain-containing protein</fullName>
    </recommendedName>
</protein>
<dbReference type="CDD" id="cd00293">
    <property type="entry name" value="USP-like"/>
    <property type="match status" value="1"/>
</dbReference>
<dbReference type="InterPro" id="IPR006016">
    <property type="entry name" value="UspA"/>
</dbReference>
<dbReference type="PRINTS" id="PR01438">
    <property type="entry name" value="UNVRSLSTRESS"/>
</dbReference>
<dbReference type="Gene3D" id="3.40.50.12370">
    <property type="match status" value="1"/>
</dbReference>
<dbReference type="SUPFAM" id="SSF52402">
    <property type="entry name" value="Adenine nucleotide alpha hydrolases-like"/>
    <property type="match status" value="2"/>
</dbReference>
<evidence type="ECO:0000256" key="1">
    <source>
        <dbReference type="ARBA" id="ARBA00008791"/>
    </source>
</evidence>
<organism evidence="3 4">
    <name type="scientific">Paraburkholderia caffeinitolerans</name>
    <dbReference type="NCBI Taxonomy" id="1723730"/>
    <lineage>
        <taxon>Bacteria</taxon>
        <taxon>Pseudomonadati</taxon>
        <taxon>Pseudomonadota</taxon>
        <taxon>Betaproteobacteria</taxon>
        <taxon>Burkholderiales</taxon>
        <taxon>Burkholderiaceae</taxon>
        <taxon>Paraburkholderia</taxon>
    </lineage>
</organism>
<feature type="domain" description="UspA" evidence="2">
    <location>
        <begin position="154"/>
        <end position="277"/>
    </location>
</feature>
<gene>
    <name evidence="3" type="ORF">LMG28688_04855</name>
</gene>
<comment type="similarity">
    <text evidence="1">Belongs to the universal stress protein A family.</text>
</comment>
<keyword evidence="4" id="KW-1185">Reference proteome</keyword>
<accession>A0A6J5GDX7</accession>